<evidence type="ECO:0000259" key="1">
    <source>
        <dbReference type="Pfam" id="PF06445"/>
    </source>
</evidence>
<accession>A0ABW3S815</accession>
<proteinExistence type="predicted"/>
<name>A0ABW3S815_9BACL</name>
<feature type="domain" description="GyrI-like small molecule binding" evidence="1">
    <location>
        <begin position="33"/>
        <end position="106"/>
    </location>
</feature>
<evidence type="ECO:0000313" key="2">
    <source>
        <dbReference type="EMBL" id="MFD1180937.1"/>
    </source>
</evidence>
<gene>
    <name evidence="2" type="ORF">ACFQ2Z_06175</name>
</gene>
<keyword evidence="3" id="KW-1185">Reference proteome</keyword>
<sequence>MTPHGGGTWAVVQSDGSNEAIQTLCSRALDLGICFGFDSYMYPEGTWLKFEANGSITGQTLGNVWKRINTEFLPQSKYEKSGPTIEKYAAWDEASDTCKVEIWIPVQLKPKTRS</sequence>
<reference evidence="3" key="1">
    <citation type="journal article" date="2019" name="Int. J. Syst. Evol. Microbiol.">
        <title>The Global Catalogue of Microorganisms (GCM) 10K type strain sequencing project: providing services to taxonomists for standard genome sequencing and annotation.</title>
        <authorList>
            <consortium name="The Broad Institute Genomics Platform"/>
            <consortium name="The Broad Institute Genome Sequencing Center for Infectious Disease"/>
            <person name="Wu L."/>
            <person name="Ma J."/>
        </authorList>
    </citation>
    <scope>NUCLEOTIDE SEQUENCE [LARGE SCALE GENOMIC DNA]</scope>
    <source>
        <strain evidence="3">CCUG 48216</strain>
    </source>
</reference>
<organism evidence="2 3">
    <name type="scientific">Paenibacillus timonensis</name>
    <dbReference type="NCBI Taxonomy" id="225915"/>
    <lineage>
        <taxon>Bacteria</taxon>
        <taxon>Bacillati</taxon>
        <taxon>Bacillota</taxon>
        <taxon>Bacilli</taxon>
        <taxon>Bacillales</taxon>
        <taxon>Paenibacillaceae</taxon>
        <taxon>Paenibacillus</taxon>
    </lineage>
</organism>
<dbReference type="EMBL" id="JBHTKZ010000007">
    <property type="protein sequence ID" value="MFD1180937.1"/>
    <property type="molecule type" value="Genomic_DNA"/>
</dbReference>
<protein>
    <submittedName>
        <fullName evidence="2">GyrI-like domain-containing protein</fullName>
    </submittedName>
</protein>
<evidence type="ECO:0000313" key="3">
    <source>
        <dbReference type="Proteomes" id="UP001597211"/>
    </source>
</evidence>
<dbReference type="Gene3D" id="3.20.80.10">
    <property type="entry name" value="Regulatory factor, effector binding domain"/>
    <property type="match status" value="1"/>
</dbReference>
<dbReference type="Proteomes" id="UP001597211">
    <property type="component" value="Unassembled WGS sequence"/>
</dbReference>
<dbReference type="SUPFAM" id="SSF55136">
    <property type="entry name" value="Probable bacterial effector-binding domain"/>
    <property type="match status" value="1"/>
</dbReference>
<comment type="caution">
    <text evidence="2">The sequence shown here is derived from an EMBL/GenBank/DDBJ whole genome shotgun (WGS) entry which is preliminary data.</text>
</comment>
<dbReference type="RefSeq" id="WP_240267944.1">
    <property type="nucleotide sequence ID" value="NZ_JAKSXN010000006.1"/>
</dbReference>
<dbReference type="Pfam" id="PF06445">
    <property type="entry name" value="GyrI-like"/>
    <property type="match status" value="1"/>
</dbReference>
<dbReference type="InterPro" id="IPR029442">
    <property type="entry name" value="GyrI-like"/>
</dbReference>
<dbReference type="InterPro" id="IPR011256">
    <property type="entry name" value="Reg_factor_effector_dom_sf"/>
</dbReference>